<dbReference type="PANTHER" id="PTHR31218">
    <property type="entry name" value="WAT1-RELATED PROTEIN"/>
    <property type="match status" value="1"/>
</dbReference>
<comment type="subcellular location">
    <subcellularLocation>
        <location evidence="1">Membrane</location>
        <topology evidence="1">Multi-pass membrane protein</topology>
    </subcellularLocation>
</comment>
<name>A0A7N0VGA0_KALFE</name>
<dbReference type="SUPFAM" id="SSF103481">
    <property type="entry name" value="Multidrug resistance efflux transporter EmrE"/>
    <property type="match status" value="2"/>
</dbReference>
<protein>
    <recommendedName>
        <fullName evidence="7">EamA domain-containing protein</fullName>
    </recommendedName>
</protein>
<evidence type="ECO:0000313" key="8">
    <source>
        <dbReference type="EnsemblPlants" id="Kaladp0674s0098.1.v1.1"/>
    </source>
</evidence>
<evidence type="ECO:0000313" key="9">
    <source>
        <dbReference type="Proteomes" id="UP000594263"/>
    </source>
</evidence>
<feature type="domain" description="EamA" evidence="7">
    <location>
        <begin position="262"/>
        <end position="398"/>
    </location>
</feature>
<evidence type="ECO:0000256" key="3">
    <source>
        <dbReference type="ARBA" id="ARBA00022692"/>
    </source>
</evidence>
<dbReference type="InterPro" id="IPR037185">
    <property type="entry name" value="EmrE-like"/>
</dbReference>
<keyword evidence="3 6" id="KW-0812">Transmembrane</keyword>
<dbReference type="InterPro" id="IPR000620">
    <property type="entry name" value="EamA_dom"/>
</dbReference>
<feature type="transmembrane region" description="Helical" evidence="6">
    <location>
        <begin position="216"/>
        <end position="234"/>
    </location>
</feature>
<feature type="transmembrane region" description="Helical" evidence="6">
    <location>
        <begin position="291"/>
        <end position="312"/>
    </location>
</feature>
<dbReference type="Gramene" id="Kaladp0674s0098.1.v1.1">
    <property type="protein sequence ID" value="Kaladp0674s0098.1.v1.1"/>
    <property type="gene ID" value="Kaladp0674s0098.v1.1"/>
</dbReference>
<feature type="transmembrane region" description="Helical" evidence="6">
    <location>
        <begin position="89"/>
        <end position="108"/>
    </location>
</feature>
<evidence type="ECO:0000256" key="2">
    <source>
        <dbReference type="ARBA" id="ARBA00007635"/>
    </source>
</evidence>
<dbReference type="Proteomes" id="UP000594263">
    <property type="component" value="Unplaced"/>
</dbReference>
<comment type="similarity">
    <text evidence="2">Belongs to the drug/metabolite transporter (DMT) superfamily. Plant drug/metabolite exporter (P-DME) (TC 2.A.7.4) family.</text>
</comment>
<dbReference type="EnsemblPlants" id="Kaladp0674s0098.1.v1.1">
    <property type="protein sequence ID" value="Kaladp0674s0098.1.v1.1"/>
    <property type="gene ID" value="Kaladp0674s0098.v1.1"/>
</dbReference>
<dbReference type="GO" id="GO:0016020">
    <property type="term" value="C:membrane"/>
    <property type="evidence" value="ECO:0007669"/>
    <property type="project" value="UniProtKB-SubCell"/>
</dbReference>
<keyword evidence="4 6" id="KW-1133">Transmembrane helix</keyword>
<feature type="transmembrane region" description="Helical" evidence="6">
    <location>
        <begin position="327"/>
        <end position="348"/>
    </location>
</feature>
<feature type="transmembrane region" description="Helical" evidence="6">
    <location>
        <begin position="381"/>
        <end position="400"/>
    </location>
</feature>
<keyword evidence="5 6" id="KW-0472">Membrane</keyword>
<feature type="transmembrane region" description="Helical" evidence="6">
    <location>
        <begin position="183"/>
        <end position="204"/>
    </location>
</feature>
<accession>A0A7N0VGA0</accession>
<evidence type="ECO:0000259" key="7">
    <source>
        <dbReference type="Pfam" id="PF00892"/>
    </source>
</evidence>
<dbReference type="InterPro" id="IPR030184">
    <property type="entry name" value="WAT1-related"/>
</dbReference>
<feature type="transmembrane region" description="Helical" evidence="6">
    <location>
        <begin position="120"/>
        <end position="139"/>
    </location>
</feature>
<feature type="domain" description="EamA" evidence="7">
    <location>
        <begin position="97"/>
        <end position="230"/>
    </location>
</feature>
<feature type="transmembrane region" description="Helical" evidence="6">
    <location>
        <begin position="355"/>
        <end position="375"/>
    </location>
</feature>
<evidence type="ECO:0000256" key="6">
    <source>
        <dbReference type="SAM" id="Phobius"/>
    </source>
</evidence>
<evidence type="ECO:0000256" key="5">
    <source>
        <dbReference type="ARBA" id="ARBA00023136"/>
    </source>
</evidence>
<organism evidence="8 9">
    <name type="scientific">Kalanchoe fedtschenkoi</name>
    <name type="common">Lavender scallops</name>
    <name type="synonym">South American air plant</name>
    <dbReference type="NCBI Taxonomy" id="63787"/>
    <lineage>
        <taxon>Eukaryota</taxon>
        <taxon>Viridiplantae</taxon>
        <taxon>Streptophyta</taxon>
        <taxon>Embryophyta</taxon>
        <taxon>Tracheophyta</taxon>
        <taxon>Spermatophyta</taxon>
        <taxon>Magnoliopsida</taxon>
        <taxon>eudicotyledons</taxon>
        <taxon>Gunneridae</taxon>
        <taxon>Pentapetalae</taxon>
        <taxon>Saxifragales</taxon>
        <taxon>Crassulaceae</taxon>
        <taxon>Kalanchoe</taxon>
    </lineage>
</organism>
<proteinExistence type="inferred from homology"/>
<keyword evidence="9" id="KW-1185">Reference proteome</keyword>
<dbReference type="GO" id="GO:0022857">
    <property type="term" value="F:transmembrane transporter activity"/>
    <property type="evidence" value="ECO:0007669"/>
    <property type="project" value="InterPro"/>
</dbReference>
<feature type="transmembrane region" description="Helical" evidence="6">
    <location>
        <begin position="151"/>
        <end position="171"/>
    </location>
</feature>
<evidence type="ECO:0000256" key="4">
    <source>
        <dbReference type="ARBA" id="ARBA00022989"/>
    </source>
</evidence>
<dbReference type="Pfam" id="PF00892">
    <property type="entry name" value="EamA"/>
    <property type="match status" value="2"/>
</dbReference>
<evidence type="ECO:0000256" key="1">
    <source>
        <dbReference type="ARBA" id="ARBA00004141"/>
    </source>
</evidence>
<sequence>METWAFKEKLRILSGTCGSGRCLSHLTVLIFACTVTYLFQNLFKRVLLKLAGSIMLNQPLPVSSLVPPQQPLKELLSEMVRAKFHFQNLLPFAAMATAQCIFTGLTVISKAAMLQGLSPFVFIVYSNGLRTIFLLLAHFFSRRISQPPITFLILGKLFILGLVGTTLLQNFMFTGINYSSPTLSSAITNVQAGLTFVLAVIFRMEKVDIRCFRSQIKILGTVVSVSGALTMTIYKGPALWASLPANPQLHNLLPVDSNWVFGGFCFAIVALSSATSSILQASILREYPSEIAVVMFYSLFGTIQCAVVSSIVERDLDAWKLSPDIKLAAILCSAVGGSAACFLTVWCIGKKGPVYAALFGPLGIVIAALMGAIFLGDALHIGSVVGAIIIVSGFYAVIWAKSKDDEVEEECSNRFPSSSWQKTPLLPDH</sequence>
<dbReference type="PROSITE" id="PS51257">
    <property type="entry name" value="PROKAR_LIPOPROTEIN"/>
    <property type="match status" value="1"/>
</dbReference>
<reference evidence="8" key="1">
    <citation type="submission" date="2021-01" db="UniProtKB">
        <authorList>
            <consortium name="EnsemblPlants"/>
        </authorList>
    </citation>
    <scope>IDENTIFICATION</scope>
</reference>
<feature type="transmembrane region" description="Helical" evidence="6">
    <location>
        <begin position="259"/>
        <end position="279"/>
    </location>
</feature>
<dbReference type="AlphaFoldDB" id="A0A7N0VGA0"/>